<name>A0A2J5HLG4_9EURO</name>
<feature type="transmembrane region" description="Helical" evidence="2">
    <location>
        <begin position="83"/>
        <end position="106"/>
    </location>
</feature>
<dbReference type="PANTHER" id="PTHR42083">
    <property type="entry name" value="MARVEL DOMAIN-CONTAINING PROTEIN"/>
    <property type="match status" value="1"/>
</dbReference>
<evidence type="ECO:0008006" key="5">
    <source>
        <dbReference type="Google" id="ProtNLM"/>
    </source>
</evidence>
<organism evidence="3 4">
    <name type="scientific">Aspergillus taichungensis</name>
    <dbReference type="NCBI Taxonomy" id="482145"/>
    <lineage>
        <taxon>Eukaryota</taxon>
        <taxon>Fungi</taxon>
        <taxon>Dikarya</taxon>
        <taxon>Ascomycota</taxon>
        <taxon>Pezizomycotina</taxon>
        <taxon>Eurotiomycetes</taxon>
        <taxon>Eurotiomycetidae</taxon>
        <taxon>Eurotiales</taxon>
        <taxon>Aspergillaceae</taxon>
        <taxon>Aspergillus</taxon>
        <taxon>Aspergillus subgen. Circumdati</taxon>
    </lineage>
</organism>
<reference evidence="4" key="1">
    <citation type="submission" date="2017-12" db="EMBL/GenBank/DDBJ databases">
        <authorList>
            <consortium name="DOE Joint Genome Institute"/>
            <person name="Mondo S.J."/>
            <person name="Kjaerbolling I."/>
            <person name="Vesth T.C."/>
            <person name="Frisvad J.C."/>
            <person name="Nybo J.L."/>
            <person name="Theobald S."/>
            <person name="Kuo A."/>
            <person name="Bowyer P."/>
            <person name="Matsuda Y."/>
            <person name="Lyhne E.K."/>
            <person name="Kogle M.E."/>
            <person name="Clum A."/>
            <person name="Lipzen A."/>
            <person name="Salamov A."/>
            <person name="Ngan C.Y."/>
            <person name="Daum C."/>
            <person name="Chiniquy J."/>
            <person name="Barry K."/>
            <person name="LaButti K."/>
            <person name="Haridas S."/>
            <person name="Simmons B.A."/>
            <person name="Magnuson J.K."/>
            <person name="Mortensen U.H."/>
            <person name="Larsen T.O."/>
            <person name="Grigoriev I.V."/>
            <person name="Baker S.E."/>
            <person name="Andersen M.R."/>
            <person name="Nordberg H.P."/>
            <person name="Cantor M.N."/>
            <person name="Hua S.X."/>
        </authorList>
    </citation>
    <scope>NUCLEOTIDE SEQUENCE [LARGE SCALE GENOMIC DNA]</scope>
    <source>
        <strain evidence="4">IBT 19404</strain>
    </source>
</reference>
<dbReference type="Proteomes" id="UP000235023">
    <property type="component" value="Unassembled WGS sequence"/>
</dbReference>
<keyword evidence="2" id="KW-0812">Transmembrane</keyword>
<sequence>MWFIILKVLRYGFKAAKTHKANKSSPNDNNIPPTKPTPTRNPLKTILDKALFTLQFALALTVIGLYSQDINTKDDDDAAPAKWVYAVITAFLAACTALTYLILVFAMKARPLPTRQGAHLPLFAWEVVLCILWLVVFGVFGEMFIGVGYGGDEGSERAKKLERMRRAVWVDLVNLGLWVVSAAWRGVRWWRGRVRGNDTQSVLEVGGGDGVEKEVERV</sequence>
<feature type="transmembrane region" description="Helical" evidence="2">
    <location>
        <begin position="127"/>
        <end position="147"/>
    </location>
</feature>
<protein>
    <recommendedName>
        <fullName evidence="5">MARVEL domain-containing protein</fullName>
    </recommendedName>
</protein>
<keyword evidence="4" id="KW-1185">Reference proteome</keyword>
<evidence type="ECO:0000313" key="4">
    <source>
        <dbReference type="Proteomes" id="UP000235023"/>
    </source>
</evidence>
<proteinExistence type="predicted"/>
<gene>
    <name evidence="3" type="ORF">BDW42DRAFT_196143</name>
</gene>
<dbReference type="PANTHER" id="PTHR42083:SF1">
    <property type="entry name" value="MARVEL DOMAIN-CONTAINING PROTEIN"/>
    <property type="match status" value="1"/>
</dbReference>
<feature type="transmembrane region" description="Helical" evidence="2">
    <location>
        <begin position="50"/>
        <end position="68"/>
    </location>
</feature>
<keyword evidence="2" id="KW-1133">Transmembrane helix</keyword>
<keyword evidence="2" id="KW-0472">Membrane</keyword>
<dbReference type="EMBL" id="KZ559584">
    <property type="protein sequence ID" value="PLN78010.1"/>
    <property type="molecule type" value="Genomic_DNA"/>
</dbReference>
<dbReference type="AlphaFoldDB" id="A0A2J5HLG4"/>
<feature type="region of interest" description="Disordered" evidence="1">
    <location>
        <begin position="20"/>
        <end position="41"/>
    </location>
</feature>
<dbReference type="OrthoDB" id="5363290at2759"/>
<accession>A0A2J5HLG4</accession>
<feature type="compositionally biased region" description="Polar residues" evidence="1">
    <location>
        <begin position="23"/>
        <end position="41"/>
    </location>
</feature>
<evidence type="ECO:0000313" key="3">
    <source>
        <dbReference type="EMBL" id="PLN78010.1"/>
    </source>
</evidence>
<evidence type="ECO:0000256" key="1">
    <source>
        <dbReference type="SAM" id="MobiDB-lite"/>
    </source>
</evidence>
<feature type="transmembrane region" description="Helical" evidence="2">
    <location>
        <begin position="167"/>
        <end position="187"/>
    </location>
</feature>
<evidence type="ECO:0000256" key="2">
    <source>
        <dbReference type="SAM" id="Phobius"/>
    </source>
</evidence>